<accession>A0A1B8GT94</accession>
<dbReference type="AlphaFoldDB" id="A0A1B8GT94"/>
<evidence type="ECO:0000313" key="4">
    <source>
        <dbReference type="Proteomes" id="UP000091956"/>
    </source>
</evidence>
<dbReference type="GeneID" id="28835804"/>
<organism evidence="3 4">
    <name type="scientific">Pseudogymnoascus verrucosus</name>
    <dbReference type="NCBI Taxonomy" id="342668"/>
    <lineage>
        <taxon>Eukaryota</taxon>
        <taxon>Fungi</taxon>
        <taxon>Dikarya</taxon>
        <taxon>Ascomycota</taxon>
        <taxon>Pezizomycotina</taxon>
        <taxon>Leotiomycetes</taxon>
        <taxon>Thelebolales</taxon>
        <taxon>Thelebolaceae</taxon>
        <taxon>Pseudogymnoascus</taxon>
    </lineage>
</organism>
<feature type="domain" description="ASX DEUBAD" evidence="2">
    <location>
        <begin position="118"/>
        <end position="246"/>
    </location>
</feature>
<evidence type="ECO:0000256" key="1">
    <source>
        <dbReference type="SAM" id="MobiDB-lite"/>
    </source>
</evidence>
<feature type="compositionally biased region" description="Polar residues" evidence="1">
    <location>
        <begin position="1"/>
        <end position="17"/>
    </location>
</feature>
<evidence type="ECO:0000313" key="3">
    <source>
        <dbReference type="EMBL" id="OBT99047.1"/>
    </source>
</evidence>
<protein>
    <recommendedName>
        <fullName evidence="2">ASX DEUBAD domain-containing protein</fullName>
    </recommendedName>
</protein>
<sequence>MEGESIKSNIESDSMSVTGEMYASNDGSEIPHSSHGDEALANLMDSMEQFVAEDSTDNHDTNDVTTDQNHETPGSRRSQRTSATEEPSDTGPLSAETSAVTPAKRPQKNQATSQPAKKAKNGRKGIWSVENVLQNPKSPLVNANLKGLFSNPEAWNILDKETKAKLISMLPENSHVIDEVDGELRISENFLKFDQNWAHYLGRAQEDIAEGRNDPGWLEEAAAASEQRAEGEFDDWKDNEYEMFWGVKQKLQSNVLTGLSGSIKFDDLVSRELIKPGDIFLFQRTIGKVFIEKEIKFIEAQGSGNKRVLRCSLPPGASKFSKGDDDIITEINGPERICKAAVEADGRVKGKLPNGNSWKTVRVLRNNQDLGTLWDIRQALHFSLQGDDD</sequence>
<reference evidence="3 4" key="1">
    <citation type="submission" date="2016-03" db="EMBL/GenBank/DDBJ databases">
        <title>Comparative genomics of Pseudogymnoascus destructans, the fungus causing white-nose syndrome of bats.</title>
        <authorList>
            <person name="Palmer J.M."/>
            <person name="Drees K.P."/>
            <person name="Foster J.T."/>
            <person name="Lindner D.L."/>
        </authorList>
    </citation>
    <scope>NUCLEOTIDE SEQUENCE [LARGE SCALE GENOMIC DNA]</scope>
    <source>
        <strain evidence="3 4">UAMH 10579</strain>
    </source>
</reference>
<dbReference type="Pfam" id="PF13919">
    <property type="entry name" value="ASXH"/>
    <property type="match status" value="1"/>
</dbReference>
<feature type="region of interest" description="Disordered" evidence="1">
    <location>
        <begin position="1"/>
        <end position="124"/>
    </location>
</feature>
<dbReference type="EMBL" id="KV460214">
    <property type="protein sequence ID" value="OBT99047.1"/>
    <property type="molecule type" value="Genomic_DNA"/>
</dbReference>
<name>A0A1B8GT94_9PEZI</name>
<gene>
    <name evidence="3" type="ORF">VE01_02418</name>
</gene>
<keyword evidence="4" id="KW-1185">Reference proteome</keyword>
<feature type="compositionally biased region" description="Polar residues" evidence="1">
    <location>
        <begin position="75"/>
        <end position="85"/>
    </location>
</feature>
<proteinExistence type="predicted"/>
<feature type="compositionally biased region" description="Basic and acidic residues" evidence="1">
    <location>
        <begin position="56"/>
        <end position="74"/>
    </location>
</feature>
<dbReference type="RefSeq" id="XP_018132780.1">
    <property type="nucleotide sequence ID" value="XM_018271927.2"/>
</dbReference>
<dbReference type="OrthoDB" id="2289918at2759"/>
<reference evidence="4" key="2">
    <citation type="journal article" date="2018" name="Nat. Commun.">
        <title>Extreme sensitivity to ultraviolet light in the fungal pathogen causing white-nose syndrome of bats.</title>
        <authorList>
            <person name="Palmer J.M."/>
            <person name="Drees K.P."/>
            <person name="Foster J.T."/>
            <person name="Lindner D.L."/>
        </authorList>
    </citation>
    <scope>NUCLEOTIDE SEQUENCE [LARGE SCALE GENOMIC DNA]</scope>
    <source>
        <strain evidence="4">UAMH 10579</strain>
    </source>
</reference>
<evidence type="ECO:0000259" key="2">
    <source>
        <dbReference type="Pfam" id="PF13919"/>
    </source>
</evidence>
<dbReference type="Proteomes" id="UP000091956">
    <property type="component" value="Unassembled WGS sequence"/>
</dbReference>
<dbReference type="STRING" id="342668.A0A1B8GT94"/>
<dbReference type="InterPro" id="IPR028020">
    <property type="entry name" value="ASX_DEUBAD_dom"/>
</dbReference>